<protein>
    <submittedName>
        <fullName evidence="1">Uncharacterized protein</fullName>
    </submittedName>
</protein>
<feature type="non-terminal residue" evidence="1">
    <location>
        <position position="128"/>
    </location>
</feature>
<reference evidence="1" key="1">
    <citation type="submission" date="2020-02" db="EMBL/GenBank/DDBJ databases">
        <authorList>
            <person name="Meier V. D."/>
        </authorList>
    </citation>
    <scope>NUCLEOTIDE SEQUENCE</scope>
    <source>
        <strain evidence="1">AVDCRST_MAG23</strain>
    </source>
</reference>
<feature type="non-terminal residue" evidence="1">
    <location>
        <position position="1"/>
    </location>
</feature>
<dbReference type="EMBL" id="CADCWD010000011">
    <property type="protein sequence ID" value="CAA9521495.1"/>
    <property type="molecule type" value="Genomic_DNA"/>
</dbReference>
<organism evidence="1">
    <name type="scientific">uncultured Sphingosinicella sp</name>
    <dbReference type="NCBI Taxonomy" id="478748"/>
    <lineage>
        <taxon>Bacteria</taxon>
        <taxon>Pseudomonadati</taxon>
        <taxon>Pseudomonadota</taxon>
        <taxon>Alphaproteobacteria</taxon>
        <taxon>Sphingomonadales</taxon>
        <taxon>Sphingosinicellaceae</taxon>
        <taxon>Sphingosinicella</taxon>
        <taxon>environmental samples</taxon>
    </lineage>
</organism>
<gene>
    <name evidence="1" type="ORF">AVDCRST_MAG23-229</name>
</gene>
<proteinExistence type="predicted"/>
<evidence type="ECO:0000313" key="1">
    <source>
        <dbReference type="EMBL" id="CAA9521495.1"/>
    </source>
</evidence>
<accession>A0A6J4TFU4</accession>
<sequence length="128" mass="12497">CVFSFSPPLLQRRLFLPLPPRPNIGAVVIAATTANISATCVRPCANAGATFAAPTAAANTAASAATAAVICAKRAANIAAICGTTATAITIAATATTPPKAMAITPLRDMVAMITAATGTAIAGTTAT</sequence>
<dbReference type="AlphaFoldDB" id="A0A6J4TFU4"/>
<name>A0A6J4TFU4_9SPHN</name>